<dbReference type="EMBL" id="VXBU01016777">
    <property type="protein sequence ID" value="NXN88861.1"/>
    <property type="molecule type" value="Genomic_DNA"/>
</dbReference>
<dbReference type="SUPFAM" id="SSF51092">
    <property type="entry name" value="Vitelline membrane outer protein-I (VMO-I)"/>
    <property type="match status" value="1"/>
</dbReference>
<protein>
    <submittedName>
        <fullName evidence="1">VMO1 protein</fullName>
    </submittedName>
</protein>
<accession>A0A7L1MN43</accession>
<dbReference type="Pfam" id="PF03762">
    <property type="entry name" value="VOMI"/>
    <property type="match status" value="1"/>
</dbReference>
<dbReference type="AlphaFoldDB" id="A0A7L1MN43"/>
<dbReference type="PANTHER" id="PTHR18841:SF0">
    <property type="entry name" value="VITELLINE MEMBRANE OUTER LAYER 1 HOMOLOG A-RELATED"/>
    <property type="match status" value="1"/>
</dbReference>
<gene>
    <name evidence="1" type="primary">Vmo1_3</name>
    <name evidence="1" type="ORF">BOMGAR_R15194</name>
</gene>
<dbReference type="Proteomes" id="UP000532545">
    <property type="component" value="Unassembled WGS sequence"/>
</dbReference>
<comment type="caution">
    <text evidence="1">The sequence shown here is derived from an EMBL/GenBank/DDBJ whole genome shotgun (WGS) entry which is preliminary data.</text>
</comment>
<evidence type="ECO:0000313" key="2">
    <source>
        <dbReference type="Proteomes" id="UP000532545"/>
    </source>
</evidence>
<dbReference type="GO" id="GO:0005615">
    <property type="term" value="C:extracellular space"/>
    <property type="evidence" value="ECO:0007669"/>
    <property type="project" value="TreeGrafter"/>
</dbReference>
<dbReference type="PANTHER" id="PTHR18841">
    <property type="entry name" value="VITELLINE MEMBRANE OUTER LAYER PROTEIN I-RELATED"/>
    <property type="match status" value="1"/>
</dbReference>
<dbReference type="OrthoDB" id="6344411at2759"/>
<evidence type="ECO:0000313" key="1">
    <source>
        <dbReference type="EMBL" id="NXN88861.1"/>
    </source>
</evidence>
<feature type="non-terminal residue" evidence="1">
    <location>
        <position position="1"/>
    </location>
</feature>
<proteinExistence type="predicted"/>
<sequence>QAEDRGLARGNWGDWSLSCPSSCGVCGIRTHVDTYSDSRDDTGLNGLKLYCCP</sequence>
<dbReference type="InterPro" id="IPR036706">
    <property type="entry name" value="VOMI_sf"/>
</dbReference>
<dbReference type="InterPro" id="IPR005515">
    <property type="entry name" value="VOMI"/>
</dbReference>
<reference evidence="1 2" key="1">
    <citation type="submission" date="2019-09" db="EMBL/GenBank/DDBJ databases">
        <title>Bird 10,000 Genomes (B10K) Project - Family phase.</title>
        <authorList>
            <person name="Zhang G."/>
        </authorList>
    </citation>
    <scope>NUCLEOTIDE SEQUENCE [LARGE SCALE GENOMIC DNA]</scope>
    <source>
        <strain evidence="1">B10K-DU-002-23</strain>
        <tissue evidence="1">Muscle</tissue>
    </source>
</reference>
<keyword evidence="2" id="KW-1185">Reference proteome</keyword>
<organism evidence="1 2">
    <name type="scientific">Bombycilla garrulus</name>
    <name type="common">Bohemian waxwing</name>
    <name type="synonym">Lanius garrulus</name>
    <dbReference type="NCBI Taxonomy" id="125297"/>
    <lineage>
        <taxon>Eukaryota</taxon>
        <taxon>Metazoa</taxon>
        <taxon>Chordata</taxon>
        <taxon>Craniata</taxon>
        <taxon>Vertebrata</taxon>
        <taxon>Euteleostomi</taxon>
        <taxon>Archelosauria</taxon>
        <taxon>Archosauria</taxon>
        <taxon>Dinosauria</taxon>
        <taxon>Saurischia</taxon>
        <taxon>Theropoda</taxon>
        <taxon>Coelurosauria</taxon>
        <taxon>Aves</taxon>
        <taxon>Neognathae</taxon>
        <taxon>Neoaves</taxon>
        <taxon>Telluraves</taxon>
        <taxon>Australaves</taxon>
        <taxon>Passeriformes</taxon>
        <taxon>Bombycillidae</taxon>
        <taxon>Bombycilla</taxon>
    </lineage>
</organism>
<name>A0A7L1MN43_BOMGA</name>
<feature type="non-terminal residue" evidence="1">
    <location>
        <position position="53"/>
    </location>
</feature>
<dbReference type="Gene3D" id="2.100.10.20">
    <property type="entry name" value="Vitelline membrane outer layer protein I (VOMI)"/>
    <property type="match status" value="1"/>
</dbReference>